<sequence>MADSGEMSSSDNNNYKEALNLLTQAVGILESNNSGKESADITSSEGKSPLTTSSTPGTPSEMSRLFPFFWSRSTTSSGSGRSSRRPTPYFKPKETWTHNFICLAEKDVLSIPGREEKMSLKESGLGEKNIVFSDKKGNFAYIQGVLERQFPKLKAGGGFELLRSCGGRRQLELITMPAHGYDIPYLKQTLGQAIAYIRPLQRDLDMSPVPAAEVGFLVLKLLKKA</sequence>
<dbReference type="EMBL" id="MU825904">
    <property type="protein sequence ID" value="KAJ7383239.1"/>
    <property type="molecule type" value="Genomic_DNA"/>
</dbReference>
<comment type="caution">
    <text evidence="2">The sequence shown here is derived from an EMBL/GenBank/DDBJ whole genome shotgun (WGS) entry which is preliminary data.</text>
</comment>
<organism evidence="2 3">
    <name type="scientific">Desmophyllum pertusum</name>
    <dbReference type="NCBI Taxonomy" id="174260"/>
    <lineage>
        <taxon>Eukaryota</taxon>
        <taxon>Metazoa</taxon>
        <taxon>Cnidaria</taxon>
        <taxon>Anthozoa</taxon>
        <taxon>Hexacorallia</taxon>
        <taxon>Scleractinia</taxon>
        <taxon>Caryophylliina</taxon>
        <taxon>Caryophylliidae</taxon>
        <taxon>Desmophyllum</taxon>
    </lineage>
</organism>
<feature type="compositionally biased region" description="Polar residues" evidence="1">
    <location>
        <begin position="32"/>
        <end position="46"/>
    </location>
</feature>
<reference evidence="2" key="1">
    <citation type="submission" date="2023-01" db="EMBL/GenBank/DDBJ databases">
        <title>Genome assembly of the deep-sea coral Lophelia pertusa.</title>
        <authorList>
            <person name="Herrera S."/>
            <person name="Cordes E."/>
        </authorList>
    </citation>
    <scope>NUCLEOTIDE SEQUENCE</scope>
    <source>
        <strain evidence="2">USNM1676648</strain>
        <tissue evidence="2">Polyp</tissue>
    </source>
</reference>
<feature type="compositionally biased region" description="Low complexity" evidence="1">
    <location>
        <begin position="48"/>
        <end position="60"/>
    </location>
</feature>
<proteinExistence type="predicted"/>
<evidence type="ECO:0000256" key="1">
    <source>
        <dbReference type="SAM" id="MobiDB-lite"/>
    </source>
</evidence>
<protein>
    <submittedName>
        <fullName evidence="2">Uncharacterized protein</fullName>
    </submittedName>
</protein>
<dbReference type="AlphaFoldDB" id="A0A9W9ZLQ1"/>
<dbReference type="Proteomes" id="UP001163046">
    <property type="component" value="Unassembled WGS sequence"/>
</dbReference>
<evidence type="ECO:0000313" key="2">
    <source>
        <dbReference type="EMBL" id="KAJ7383239.1"/>
    </source>
</evidence>
<gene>
    <name evidence="2" type="ORF">OS493_030044</name>
</gene>
<feature type="region of interest" description="Disordered" evidence="1">
    <location>
        <begin position="32"/>
        <end position="61"/>
    </location>
</feature>
<dbReference type="OrthoDB" id="5987613at2759"/>
<name>A0A9W9ZLQ1_9CNID</name>
<accession>A0A9W9ZLQ1</accession>
<evidence type="ECO:0000313" key="3">
    <source>
        <dbReference type="Proteomes" id="UP001163046"/>
    </source>
</evidence>
<keyword evidence="3" id="KW-1185">Reference proteome</keyword>